<evidence type="ECO:0000259" key="2">
    <source>
        <dbReference type="PROSITE" id="PS51352"/>
    </source>
</evidence>
<dbReference type="SUPFAM" id="SSF52833">
    <property type="entry name" value="Thioredoxin-like"/>
    <property type="match status" value="1"/>
</dbReference>
<comment type="caution">
    <text evidence="3">The sequence shown here is derived from an EMBL/GenBank/DDBJ whole genome shotgun (WGS) entry which is preliminary data.</text>
</comment>
<dbReference type="PROSITE" id="PS51352">
    <property type="entry name" value="THIOREDOXIN_2"/>
    <property type="match status" value="1"/>
</dbReference>
<comment type="similarity">
    <text evidence="1">Belongs to the protein disulfide isomerase family.</text>
</comment>
<dbReference type="PROSITE" id="PS00194">
    <property type="entry name" value="THIOREDOXIN_1"/>
    <property type="match status" value="1"/>
</dbReference>
<gene>
    <name evidence="3" type="ORF">KC19_8G063600</name>
</gene>
<protein>
    <recommendedName>
        <fullName evidence="2">Thioredoxin domain-containing protein</fullName>
    </recommendedName>
</protein>
<name>A0A8T0H429_CERPU</name>
<accession>A0A8T0H429</accession>
<dbReference type="GO" id="GO:0006457">
    <property type="term" value="P:protein folding"/>
    <property type="evidence" value="ECO:0007669"/>
    <property type="project" value="TreeGrafter"/>
</dbReference>
<organism evidence="3 4">
    <name type="scientific">Ceratodon purpureus</name>
    <name type="common">Fire moss</name>
    <name type="synonym">Dicranum purpureum</name>
    <dbReference type="NCBI Taxonomy" id="3225"/>
    <lineage>
        <taxon>Eukaryota</taxon>
        <taxon>Viridiplantae</taxon>
        <taxon>Streptophyta</taxon>
        <taxon>Embryophyta</taxon>
        <taxon>Bryophyta</taxon>
        <taxon>Bryophytina</taxon>
        <taxon>Bryopsida</taxon>
        <taxon>Dicranidae</taxon>
        <taxon>Pseudoditrichales</taxon>
        <taxon>Ditrichaceae</taxon>
        <taxon>Ceratodon</taxon>
    </lineage>
</organism>
<evidence type="ECO:0000313" key="4">
    <source>
        <dbReference type="Proteomes" id="UP000822688"/>
    </source>
</evidence>
<dbReference type="Pfam" id="PF00085">
    <property type="entry name" value="Thioredoxin"/>
    <property type="match status" value="1"/>
</dbReference>
<dbReference type="InterPro" id="IPR051063">
    <property type="entry name" value="PDI"/>
</dbReference>
<dbReference type="InterPro" id="IPR036249">
    <property type="entry name" value="Thioredoxin-like_sf"/>
</dbReference>
<dbReference type="AlphaFoldDB" id="A0A8T0H429"/>
<evidence type="ECO:0000313" key="3">
    <source>
        <dbReference type="EMBL" id="KAG0563842.1"/>
    </source>
</evidence>
<evidence type="ECO:0000256" key="1">
    <source>
        <dbReference type="ARBA" id="ARBA00006347"/>
    </source>
</evidence>
<keyword evidence="4" id="KW-1185">Reference proteome</keyword>
<feature type="domain" description="Thioredoxin" evidence="2">
    <location>
        <begin position="440"/>
        <end position="575"/>
    </location>
</feature>
<dbReference type="Gene3D" id="3.40.30.10">
    <property type="entry name" value="Glutaredoxin"/>
    <property type="match status" value="1"/>
</dbReference>
<reference evidence="3" key="1">
    <citation type="submission" date="2020-06" db="EMBL/GenBank/DDBJ databases">
        <title>WGS assembly of Ceratodon purpureus strain R40.</title>
        <authorList>
            <person name="Carey S.B."/>
            <person name="Jenkins J."/>
            <person name="Shu S."/>
            <person name="Lovell J.T."/>
            <person name="Sreedasyam A."/>
            <person name="Maumus F."/>
            <person name="Tiley G.P."/>
            <person name="Fernandez-Pozo N."/>
            <person name="Barry K."/>
            <person name="Chen C."/>
            <person name="Wang M."/>
            <person name="Lipzen A."/>
            <person name="Daum C."/>
            <person name="Saski C.A."/>
            <person name="Payton A.C."/>
            <person name="Mcbreen J.C."/>
            <person name="Conrad R.E."/>
            <person name="Kollar L.M."/>
            <person name="Olsson S."/>
            <person name="Huttunen S."/>
            <person name="Landis J.B."/>
            <person name="Wickett N.J."/>
            <person name="Johnson M.G."/>
            <person name="Rensing S.A."/>
            <person name="Grimwood J."/>
            <person name="Schmutz J."/>
            <person name="Mcdaniel S.F."/>
        </authorList>
    </citation>
    <scope>NUCLEOTIDE SEQUENCE</scope>
    <source>
        <strain evidence="3">R40</strain>
    </source>
</reference>
<dbReference type="InterPro" id="IPR013766">
    <property type="entry name" value="Thioredoxin_domain"/>
</dbReference>
<proteinExistence type="inferred from homology"/>
<dbReference type="InterPro" id="IPR017937">
    <property type="entry name" value="Thioredoxin_CS"/>
</dbReference>
<sequence>MRGGVLTRSTGKISFDRLFVLGTRNMASSGRLLGLQLPPVPSHLSDFMPACVRSTHTGDAKECSSLAQLSDLPFQPPRTALQGGSPTQASSVGLSAFTPLCPKLGADVKESHSSSALSCSAEQIEVVKAIGEQRAESPSPSGWAPYFSFGGNELGNAKVNSSPGVESCPTSSPEDDITGAFGKEAGVVRSKLGSLLSLEKRNSLVPSHASQLMMDMSTSFTRRAPNVDSKIRAAIQKDSSVSDMIVTRGDPSWTEDKLCNEAWGIEPWHSEERNILMKTLYMMRSDIESLKTVLRSLDLPAARGGPLDLHLYETKGYMPNMHPVMMMTSNSAMSEMNHTSRKPSDEEQTENCVDHLKGDTEFAQTAEKGHSFETDKDLCVSEVPSSKKVEESDEVVSTWTHGDSRKRKQWWRELLKALGLTVWVITGAVLVAKVIGVPNLEVGQNVAYSGFWGRSEDDKTKGSGQGIPSGVVELTFLNFNETIMKRPTFVMFYAPWCPHCQRLHPVWEQLAGVLNKKGYDVQLAIVDATKHTRLADKYEIVGFPSLIMFKRGHPVGRHRGARDIDTLISFIDYNK</sequence>
<dbReference type="Proteomes" id="UP000822688">
    <property type="component" value="Chromosome 8"/>
</dbReference>
<dbReference type="GO" id="GO:0003756">
    <property type="term" value="F:protein disulfide isomerase activity"/>
    <property type="evidence" value="ECO:0007669"/>
    <property type="project" value="TreeGrafter"/>
</dbReference>
<dbReference type="GO" id="GO:0005783">
    <property type="term" value="C:endoplasmic reticulum"/>
    <property type="evidence" value="ECO:0007669"/>
    <property type="project" value="TreeGrafter"/>
</dbReference>
<dbReference type="PANTHER" id="PTHR45672:SF15">
    <property type="entry name" value="THIOREDOXIN DOMAIN-CONTAINING PROTEIN"/>
    <property type="match status" value="1"/>
</dbReference>
<dbReference type="PANTHER" id="PTHR45672">
    <property type="entry name" value="PROTEIN DISULFIDE-ISOMERASE C17H9.14C-RELATED"/>
    <property type="match status" value="1"/>
</dbReference>
<dbReference type="EMBL" id="CM026429">
    <property type="protein sequence ID" value="KAG0563842.1"/>
    <property type="molecule type" value="Genomic_DNA"/>
</dbReference>